<dbReference type="AlphaFoldDB" id="A0A8T5V6K7"/>
<gene>
    <name evidence="9" type="ORF">HAP41_0000043280</name>
</gene>
<dbReference type="Proteomes" id="UP000551709">
    <property type="component" value="Chromosome"/>
</dbReference>
<dbReference type="GO" id="GO:0005886">
    <property type="term" value="C:plasma membrane"/>
    <property type="evidence" value="ECO:0007669"/>
    <property type="project" value="UniProtKB-SubCell"/>
</dbReference>
<dbReference type="InterPro" id="IPR052157">
    <property type="entry name" value="BCAA_transport_permease"/>
</dbReference>
<evidence type="ECO:0000313" key="9">
    <source>
        <dbReference type="EMBL" id="UPT91970.1"/>
    </source>
</evidence>
<dbReference type="PANTHER" id="PTHR11795">
    <property type="entry name" value="BRANCHED-CHAIN AMINO ACID TRANSPORT SYSTEM PERMEASE PROTEIN LIVH"/>
    <property type="match status" value="1"/>
</dbReference>
<evidence type="ECO:0000256" key="4">
    <source>
        <dbReference type="ARBA" id="ARBA00022692"/>
    </source>
</evidence>
<dbReference type="GO" id="GO:0006865">
    <property type="term" value="P:amino acid transport"/>
    <property type="evidence" value="ECO:0007669"/>
    <property type="project" value="UniProtKB-KW"/>
</dbReference>
<sequence>MLSAFLFELISYASIVVLVVVGLVIVVNMTGIFNLAHGELILLGAFVQWSVAQAGLSPWIGLLLAPLIVGGLGAFLEITVIRRFYRAPVAAMLATYAIGQIIRELIRWYIGGNYHTVPEPLLGSLAVGGLQLPYWRLVIIAAAASTVIAAILVLTRTRIGLRARAAFENPRLARASGMSTQRIFTATFAVGAALAGFAGALIVPVYSLAADIGLRLMIQSFLAVLLGGADLISGPLAGAAIIGFLNAGLPWIVSPTFSEILLVFFAIALIRLQPQGVFSKER</sequence>
<keyword evidence="5" id="KW-0029">Amino-acid transport</keyword>
<name>A0A8T5V6K7_9BRAD</name>
<organism evidence="9 10">
    <name type="scientific">Bradyrhizobium barranii subsp. apii</name>
    <dbReference type="NCBI Taxonomy" id="2819348"/>
    <lineage>
        <taxon>Bacteria</taxon>
        <taxon>Pseudomonadati</taxon>
        <taxon>Pseudomonadota</taxon>
        <taxon>Alphaproteobacteria</taxon>
        <taxon>Hyphomicrobiales</taxon>
        <taxon>Nitrobacteraceae</taxon>
        <taxon>Bradyrhizobium</taxon>
        <taxon>Bradyrhizobium barranii</taxon>
    </lineage>
</organism>
<dbReference type="CDD" id="cd06582">
    <property type="entry name" value="TM_PBP1_LivH_like"/>
    <property type="match status" value="1"/>
</dbReference>
<comment type="subcellular location">
    <subcellularLocation>
        <location evidence="1">Cell membrane</location>
        <topology evidence="1">Multi-pass membrane protein</topology>
    </subcellularLocation>
</comment>
<evidence type="ECO:0000256" key="3">
    <source>
        <dbReference type="ARBA" id="ARBA00022475"/>
    </source>
</evidence>
<evidence type="ECO:0000256" key="8">
    <source>
        <dbReference type="ARBA" id="ARBA00037998"/>
    </source>
</evidence>
<evidence type="ECO:0000256" key="5">
    <source>
        <dbReference type="ARBA" id="ARBA00022970"/>
    </source>
</evidence>
<evidence type="ECO:0000313" key="10">
    <source>
        <dbReference type="Proteomes" id="UP000551709"/>
    </source>
</evidence>
<keyword evidence="3" id="KW-1003">Cell membrane</keyword>
<evidence type="ECO:0000256" key="6">
    <source>
        <dbReference type="ARBA" id="ARBA00022989"/>
    </source>
</evidence>
<reference evidence="9" key="1">
    <citation type="journal article" date="2017" name="Syst. Appl. Microbiol.">
        <title>Soybeans inoculated with root zone soils of Canadian native legumes harbour diverse and novel Bradyrhizobium spp. that possess agricultural potential.</title>
        <authorList>
            <person name="Bromfield E.S.P."/>
            <person name="Cloutier S."/>
            <person name="Tambong J.T."/>
            <person name="Tran Thi T.V."/>
        </authorList>
    </citation>
    <scope>NUCLEOTIDE SEQUENCE</scope>
    <source>
        <strain evidence="9">1S5</strain>
    </source>
</reference>
<evidence type="ECO:0000256" key="7">
    <source>
        <dbReference type="ARBA" id="ARBA00023136"/>
    </source>
</evidence>
<dbReference type="PANTHER" id="PTHR11795:SF447">
    <property type="entry name" value="ABC TRANSPORTER PERMEASE PROTEIN"/>
    <property type="match status" value="1"/>
</dbReference>
<dbReference type="Pfam" id="PF02653">
    <property type="entry name" value="BPD_transp_2"/>
    <property type="match status" value="1"/>
</dbReference>
<evidence type="ECO:0000256" key="1">
    <source>
        <dbReference type="ARBA" id="ARBA00004651"/>
    </source>
</evidence>
<comment type="similarity">
    <text evidence="8">Belongs to the binding-protein-dependent transport system permease family. LivHM subfamily.</text>
</comment>
<reference evidence="9" key="2">
    <citation type="submission" date="2022-04" db="EMBL/GenBank/DDBJ databases">
        <authorList>
            <person name="Bromfield E.S.P."/>
            <person name="Cloutier S."/>
        </authorList>
    </citation>
    <scope>NUCLEOTIDE SEQUENCE</scope>
    <source>
        <strain evidence="9">1S5</strain>
    </source>
</reference>
<keyword evidence="7" id="KW-0472">Membrane</keyword>
<keyword evidence="2" id="KW-0813">Transport</keyword>
<dbReference type="EMBL" id="CP096255">
    <property type="protein sequence ID" value="UPT91970.1"/>
    <property type="molecule type" value="Genomic_DNA"/>
</dbReference>
<dbReference type="InterPro" id="IPR001851">
    <property type="entry name" value="ABC_transp_permease"/>
</dbReference>
<accession>A0A8T5V6K7</accession>
<dbReference type="GO" id="GO:0022857">
    <property type="term" value="F:transmembrane transporter activity"/>
    <property type="evidence" value="ECO:0007669"/>
    <property type="project" value="InterPro"/>
</dbReference>
<keyword evidence="6" id="KW-1133">Transmembrane helix</keyword>
<keyword evidence="4" id="KW-0812">Transmembrane</keyword>
<proteinExistence type="inferred from homology"/>
<evidence type="ECO:0000256" key="2">
    <source>
        <dbReference type="ARBA" id="ARBA00022448"/>
    </source>
</evidence>
<protein>
    <submittedName>
        <fullName evidence="9">Branched-chain amino acid ABC transporter permease</fullName>
    </submittedName>
</protein>
<dbReference type="RefSeq" id="WP_166105418.1">
    <property type="nucleotide sequence ID" value="NZ_CP096255.1"/>
</dbReference>